<keyword evidence="6 13" id="KW-0808">Transferase</keyword>
<evidence type="ECO:0000256" key="6">
    <source>
        <dbReference type="ARBA" id="ARBA00022679"/>
    </source>
</evidence>
<dbReference type="InterPro" id="IPR014721">
    <property type="entry name" value="Ribsml_uS5_D2-typ_fold_subgr"/>
</dbReference>
<evidence type="ECO:0000256" key="8">
    <source>
        <dbReference type="ARBA" id="ARBA00022741"/>
    </source>
</evidence>
<keyword evidence="5 13" id="KW-0028">Amino-acid biosynthesis</keyword>
<dbReference type="SUPFAM" id="SSF55060">
    <property type="entry name" value="GHMP Kinase, C-terminal domain"/>
    <property type="match status" value="1"/>
</dbReference>
<keyword evidence="9 13" id="KW-0418">Kinase</keyword>
<dbReference type="Pfam" id="PF00288">
    <property type="entry name" value="GHMP_kinases_N"/>
    <property type="match status" value="1"/>
</dbReference>
<organism evidence="16 17">
    <name type="scientific">Tumebacillus amylolyticus</name>
    <dbReference type="NCBI Taxonomy" id="2801339"/>
    <lineage>
        <taxon>Bacteria</taxon>
        <taxon>Bacillati</taxon>
        <taxon>Bacillota</taxon>
        <taxon>Bacilli</taxon>
        <taxon>Bacillales</taxon>
        <taxon>Alicyclobacillaceae</taxon>
        <taxon>Tumebacillus</taxon>
    </lineage>
</organism>
<dbReference type="InterPro" id="IPR000870">
    <property type="entry name" value="Homoserine_kinase"/>
</dbReference>
<comment type="subcellular location">
    <subcellularLocation>
        <location evidence="13">Cytoplasm</location>
    </subcellularLocation>
</comment>
<dbReference type="EMBL" id="JAEQNB010000003">
    <property type="protein sequence ID" value="MBL0387024.1"/>
    <property type="molecule type" value="Genomic_DNA"/>
</dbReference>
<comment type="function">
    <text evidence="12 13">Catalyzes the ATP-dependent phosphorylation of L-homoserine to L-homoserine phosphate.</text>
</comment>
<keyword evidence="8 13" id="KW-0547">Nucleotide-binding</keyword>
<evidence type="ECO:0000256" key="7">
    <source>
        <dbReference type="ARBA" id="ARBA00022697"/>
    </source>
</evidence>
<evidence type="ECO:0000256" key="5">
    <source>
        <dbReference type="ARBA" id="ARBA00022605"/>
    </source>
</evidence>
<reference evidence="16 17" key="1">
    <citation type="submission" date="2021-01" db="EMBL/GenBank/DDBJ databases">
        <title>Tumebacillus sp. strain ITR2 16S ribosomal RNA gene Genome sequencing and assembly.</title>
        <authorList>
            <person name="Kang M."/>
        </authorList>
    </citation>
    <scope>NUCLEOTIDE SEQUENCE [LARGE SCALE GENOMIC DNA]</scope>
    <source>
        <strain evidence="16 17">ITR2</strain>
    </source>
</reference>
<evidence type="ECO:0000259" key="15">
    <source>
        <dbReference type="Pfam" id="PF08544"/>
    </source>
</evidence>
<dbReference type="GO" id="GO:0004413">
    <property type="term" value="F:homoserine kinase activity"/>
    <property type="evidence" value="ECO:0007669"/>
    <property type="project" value="UniProtKB-EC"/>
</dbReference>
<gene>
    <name evidence="13" type="primary">thrB</name>
    <name evidence="16" type="ORF">JJB07_10215</name>
</gene>
<sequence length="310" mass="33102">MSVRIRVPATTANLGPGFDVFGMSLSLYNILEFEERPNRSVRIEVSGEGVEDVPRVPDYNLAYRGFARYFSARGRQAPGVRLHIYNEIPVTRGLGSSATAIVSGLCAASLLDGREFDRDELLRLAVEIEGHPDNVAPAIYGGFVASGLFDSQKGTLPRLHTLRLTPPAGLTCVVAVPGYMLSTGTARRALPAHVPFRDATQNVRNASLLTAAMASGDLALIQRVFADAMQDSLHEPYRFPLIKGGVEAARAAKDAGAFAVAISGSGPSLLALTTDRGMAVGDAMRRTFAQMGVATRILQLKPETNGVHVL</sequence>
<dbReference type="PANTHER" id="PTHR20861:SF1">
    <property type="entry name" value="HOMOSERINE KINASE"/>
    <property type="match status" value="1"/>
</dbReference>
<dbReference type="HAMAP" id="MF_00384">
    <property type="entry name" value="Homoser_kinase"/>
    <property type="match status" value="1"/>
</dbReference>
<feature type="binding site" evidence="13">
    <location>
        <begin position="89"/>
        <end position="99"/>
    </location>
    <ligand>
        <name>ATP</name>
        <dbReference type="ChEBI" id="CHEBI:30616"/>
    </ligand>
</feature>
<dbReference type="PROSITE" id="PS00627">
    <property type="entry name" value="GHMP_KINASES_ATP"/>
    <property type="match status" value="1"/>
</dbReference>
<evidence type="ECO:0000313" key="17">
    <source>
        <dbReference type="Proteomes" id="UP000602284"/>
    </source>
</evidence>
<feature type="domain" description="GHMP kinase C-terminal" evidence="15">
    <location>
        <begin position="211"/>
        <end position="288"/>
    </location>
</feature>
<dbReference type="NCBIfam" id="NF002288">
    <property type="entry name" value="PRK01212.1-4"/>
    <property type="match status" value="1"/>
</dbReference>
<dbReference type="NCBIfam" id="TIGR00191">
    <property type="entry name" value="thrB"/>
    <property type="match status" value="1"/>
</dbReference>
<comment type="caution">
    <text evidence="16">The sequence shown here is derived from an EMBL/GenBank/DDBJ whole genome shotgun (WGS) entry which is preliminary data.</text>
</comment>
<evidence type="ECO:0000256" key="2">
    <source>
        <dbReference type="ARBA" id="ARBA00007370"/>
    </source>
</evidence>
<dbReference type="Gene3D" id="3.30.230.10">
    <property type="match status" value="1"/>
</dbReference>
<feature type="domain" description="GHMP kinase N-terminal" evidence="14">
    <location>
        <begin position="60"/>
        <end position="142"/>
    </location>
</feature>
<keyword evidence="7 13" id="KW-0791">Threonine biosynthesis</keyword>
<evidence type="ECO:0000256" key="9">
    <source>
        <dbReference type="ARBA" id="ARBA00022777"/>
    </source>
</evidence>
<comment type="pathway">
    <text evidence="1 13">Amino-acid biosynthesis; L-threonine biosynthesis; L-threonine from L-aspartate: step 4/5.</text>
</comment>
<dbReference type="InterPro" id="IPR006203">
    <property type="entry name" value="GHMP_knse_ATP-bd_CS"/>
</dbReference>
<proteinExistence type="inferred from homology"/>
<evidence type="ECO:0000256" key="3">
    <source>
        <dbReference type="ARBA" id="ARBA00012078"/>
    </source>
</evidence>
<dbReference type="Proteomes" id="UP000602284">
    <property type="component" value="Unassembled WGS sequence"/>
</dbReference>
<keyword evidence="13" id="KW-0963">Cytoplasm</keyword>
<dbReference type="Gene3D" id="3.30.70.890">
    <property type="entry name" value="GHMP kinase, C-terminal domain"/>
    <property type="match status" value="1"/>
</dbReference>
<keyword evidence="17" id="KW-1185">Reference proteome</keyword>
<dbReference type="PANTHER" id="PTHR20861">
    <property type="entry name" value="HOMOSERINE/4-DIPHOSPHOCYTIDYL-2-C-METHYL-D-ERYTHRITOL KINASE"/>
    <property type="match status" value="1"/>
</dbReference>
<evidence type="ECO:0000256" key="1">
    <source>
        <dbReference type="ARBA" id="ARBA00005015"/>
    </source>
</evidence>
<dbReference type="RefSeq" id="WP_201634591.1">
    <property type="nucleotide sequence ID" value="NZ_JAEQNB010000003.1"/>
</dbReference>
<dbReference type="InterPro" id="IPR020568">
    <property type="entry name" value="Ribosomal_Su5_D2-typ_SF"/>
</dbReference>
<dbReference type="PRINTS" id="PR00958">
    <property type="entry name" value="HOMSERKINASE"/>
</dbReference>
<dbReference type="EC" id="2.7.1.39" evidence="3 13"/>
<name>A0ABS1J9R9_9BACL</name>
<keyword evidence="10 13" id="KW-0067">ATP-binding</keyword>
<evidence type="ECO:0000256" key="11">
    <source>
        <dbReference type="ARBA" id="ARBA00049375"/>
    </source>
</evidence>
<evidence type="ECO:0000256" key="4">
    <source>
        <dbReference type="ARBA" id="ARBA00017858"/>
    </source>
</evidence>
<dbReference type="InterPro" id="IPR013750">
    <property type="entry name" value="GHMP_kinase_C_dom"/>
</dbReference>
<dbReference type="InterPro" id="IPR006204">
    <property type="entry name" value="GHMP_kinase_N_dom"/>
</dbReference>
<protein>
    <recommendedName>
        <fullName evidence="4 13">Homoserine kinase</fullName>
        <shortName evidence="13">HK</shortName>
        <shortName evidence="13">HSK</shortName>
        <ecNumber evidence="3 13">2.7.1.39</ecNumber>
    </recommendedName>
</protein>
<dbReference type="SUPFAM" id="SSF54211">
    <property type="entry name" value="Ribosomal protein S5 domain 2-like"/>
    <property type="match status" value="1"/>
</dbReference>
<comment type="catalytic activity">
    <reaction evidence="11 13">
        <text>L-homoserine + ATP = O-phospho-L-homoserine + ADP + H(+)</text>
        <dbReference type="Rhea" id="RHEA:13985"/>
        <dbReference type="ChEBI" id="CHEBI:15378"/>
        <dbReference type="ChEBI" id="CHEBI:30616"/>
        <dbReference type="ChEBI" id="CHEBI:57476"/>
        <dbReference type="ChEBI" id="CHEBI:57590"/>
        <dbReference type="ChEBI" id="CHEBI:456216"/>
        <dbReference type="EC" id="2.7.1.39"/>
    </reaction>
</comment>
<evidence type="ECO:0000313" key="16">
    <source>
        <dbReference type="EMBL" id="MBL0387024.1"/>
    </source>
</evidence>
<comment type="similarity">
    <text evidence="2 13">Belongs to the GHMP kinase family. Homoserine kinase subfamily.</text>
</comment>
<dbReference type="InterPro" id="IPR036554">
    <property type="entry name" value="GHMP_kinase_C_sf"/>
</dbReference>
<evidence type="ECO:0000256" key="12">
    <source>
        <dbReference type="ARBA" id="ARBA00049954"/>
    </source>
</evidence>
<evidence type="ECO:0000256" key="13">
    <source>
        <dbReference type="HAMAP-Rule" id="MF_00384"/>
    </source>
</evidence>
<dbReference type="PIRSF" id="PIRSF000676">
    <property type="entry name" value="Homoser_kin"/>
    <property type="match status" value="1"/>
</dbReference>
<accession>A0ABS1J9R9</accession>
<evidence type="ECO:0000256" key="10">
    <source>
        <dbReference type="ARBA" id="ARBA00022840"/>
    </source>
</evidence>
<dbReference type="Pfam" id="PF08544">
    <property type="entry name" value="GHMP_kinases_C"/>
    <property type="match status" value="1"/>
</dbReference>
<evidence type="ECO:0000259" key="14">
    <source>
        <dbReference type="Pfam" id="PF00288"/>
    </source>
</evidence>